<evidence type="ECO:0000313" key="4">
    <source>
        <dbReference type="EMBL" id="CAI6341822.1"/>
    </source>
</evidence>
<reference evidence="4" key="1">
    <citation type="submission" date="2023-01" db="EMBL/GenBank/DDBJ databases">
        <authorList>
            <person name="Van Ghelder C."/>
            <person name="Rancurel C."/>
        </authorList>
    </citation>
    <scope>NUCLEOTIDE SEQUENCE</scope>
    <source>
        <strain evidence="4">CNCM I-4278</strain>
    </source>
</reference>
<comment type="similarity">
    <text evidence="1">Belongs to the isochorismatase family.</text>
</comment>
<keyword evidence="5" id="KW-1185">Reference proteome</keyword>
<evidence type="ECO:0000313" key="5">
    <source>
        <dbReference type="Proteomes" id="UP001152607"/>
    </source>
</evidence>
<feature type="chain" id="PRO_5040905944" description="Isochorismatase-like domain-containing protein" evidence="2">
    <location>
        <begin position="21"/>
        <end position="260"/>
    </location>
</feature>
<evidence type="ECO:0000256" key="2">
    <source>
        <dbReference type="SAM" id="SignalP"/>
    </source>
</evidence>
<keyword evidence="2" id="KW-0732">Signal</keyword>
<dbReference type="InterPro" id="IPR000868">
    <property type="entry name" value="Isochorismatase-like_dom"/>
</dbReference>
<dbReference type="EMBL" id="CAOQHR010000012">
    <property type="protein sequence ID" value="CAI6341822.1"/>
    <property type="molecule type" value="Genomic_DNA"/>
</dbReference>
<accession>A0A9W4UW60</accession>
<gene>
    <name evidence="4" type="ORF">PDIGIT_LOCUS15022</name>
</gene>
<dbReference type="PANTHER" id="PTHR43559">
    <property type="entry name" value="HYDROLASE YCAC-RELATED"/>
    <property type="match status" value="1"/>
</dbReference>
<feature type="domain" description="Isochorismatase-like" evidence="3">
    <location>
        <begin position="51"/>
        <end position="203"/>
    </location>
</feature>
<dbReference type="OrthoDB" id="167809at2759"/>
<dbReference type="PANTHER" id="PTHR43559:SF3">
    <property type="entry name" value="HYDROLASE YCAC-RELATED"/>
    <property type="match status" value="1"/>
</dbReference>
<dbReference type="InterPro" id="IPR053152">
    <property type="entry name" value="Hydrolase_YcaC-like"/>
</dbReference>
<organism evidence="4 5">
    <name type="scientific">Periconia digitata</name>
    <dbReference type="NCBI Taxonomy" id="1303443"/>
    <lineage>
        <taxon>Eukaryota</taxon>
        <taxon>Fungi</taxon>
        <taxon>Dikarya</taxon>
        <taxon>Ascomycota</taxon>
        <taxon>Pezizomycotina</taxon>
        <taxon>Dothideomycetes</taxon>
        <taxon>Pleosporomycetidae</taxon>
        <taxon>Pleosporales</taxon>
        <taxon>Massarineae</taxon>
        <taxon>Periconiaceae</taxon>
        <taxon>Periconia</taxon>
    </lineage>
</organism>
<name>A0A9W4UW60_9PLEO</name>
<dbReference type="InterPro" id="IPR036380">
    <property type="entry name" value="Isochorismatase-like_sf"/>
</dbReference>
<proteinExistence type="inferred from homology"/>
<dbReference type="SUPFAM" id="SSF52499">
    <property type="entry name" value="Isochorismatase-like hydrolases"/>
    <property type="match status" value="1"/>
</dbReference>
<comment type="caution">
    <text evidence="4">The sequence shown here is derived from an EMBL/GenBank/DDBJ whole genome shotgun (WGS) entry which is preliminary data.</text>
</comment>
<protein>
    <recommendedName>
        <fullName evidence="3">Isochorismatase-like domain-containing protein</fullName>
    </recommendedName>
</protein>
<sequence length="260" mass="28567">MRPNSIFTLAVLGLSKSVLSNPASYPRQAATGPAAQTDGWNPWERINRNDSALLIVDHQIGLFQLSRDWDHALFKRNMIAYAELGRLYNLPVIMTTSAETGPNGPLPKEVVSMFPDAPLIKRNGEINAWDDPKFREAVQKTGKKQLIVAGIVTDVCTAFLALSLRSEGYSVFADVEASGTMTPLIRDTANLRMQAAGVHLVSTFAIMSDLQRDWRNTNPSASDIVPYIDQYLPAYGMMMRSHAAALLQNGTVFPGSETLI</sequence>
<evidence type="ECO:0000259" key="3">
    <source>
        <dbReference type="Pfam" id="PF00857"/>
    </source>
</evidence>
<feature type="signal peptide" evidence="2">
    <location>
        <begin position="1"/>
        <end position="20"/>
    </location>
</feature>
<dbReference type="Gene3D" id="3.40.50.850">
    <property type="entry name" value="Isochorismatase-like"/>
    <property type="match status" value="1"/>
</dbReference>
<dbReference type="Pfam" id="PF00857">
    <property type="entry name" value="Isochorismatase"/>
    <property type="match status" value="1"/>
</dbReference>
<dbReference type="AlphaFoldDB" id="A0A9W4UW60"/>
<evidence type="ECO:0000256" key="1">
    <source>
        <dbReference type="ARBA" id="ARBA00006336"/>
    </source>
</evidence>
<dbReference type="Proteomes" id="UP001152607">
    <property type="component" value="Unassembled WGS sequence"/>
</dbReference>